<keyword evidence="3" id="KW-1185">Reference proteome</keyword>
<gene>
    <name evidence="2" type="ORF">SSCH_50009</name>
</gene>
<dbReference type="Proteomes" id="UP000046155">
    <property type="component" value="Unassembled WGS sequence"/>
</dbReference>
<accession>A0A0B7MP29</accession>
<name>A0A0B7MP29_9FIRM</name>
<protein>
    <recommendedName>
        <fullName evidence="1">DUF2229 domain-containing protein</fullName>
    </recommendedName>
</protein>
<dbReference type="Pfam" id="PF06050">
    <property type="entry name" value="HGD-D"/>
    <property type="match status" value="1"/>
</dbReference>
<sequence length="189" mass="21403">MVDSSIKVALQAQNRFRERLTAGMLLPQALEDIDVSDVSEVAAASQPDQMLKIGLLGHPYNLYDPYISMNLIKKLYGLGVSVVTPESLTDHEIEEKSNKLPKRLFWTLGKRMIGSALNFYQNRRLDGLIYLTSFGCGPEALIEEMVARWAKQRDDLPLMMLTIDEHTGEAGMLTRLEAFTEMIKRRQKA</sequence>
<dbReference type="PANTHER" id="PTHR32329:SF2">
    <property type="entry name" value="BIFUNCTIONAL PROTEIN [INCLUDES 2-HYDROXYACYL-COA DEHYDRATASE (N-TER) AND ITS ACTIVATOR DOMAIN (C_TERM)"/>
    <property type="match status" value="1"/>
</dbReference>
<feature type="domain" description="DUF2229" evidence="1">
    <location>
        <begin position="4"/>
        <end position="88"/>
    </location>
</feature>
<dbReference type="Gene3D" id="3.40.50.11900">
    <property type="match status" value="1"/>
</dbReference>
<dbReference type="InterPro" id="IPR018709">
    <property type="entry name" value="CoA_activase_DUF2229"/>
</dbReference>
<evidence type="ECO:0000259" key="1">
    <source>
        <dbReference type="Pfam" id="PF09989"/>
    </source>
</evidence>
<dbReference type="AlphaFoldDB" id="A0A0B7MP29"/>
<reference evidence="3" key="1">
    <citation type="submission" date="2015-01" db="EMBL/GenBank/DDBJ databases">
        <authorList>
            <person name="Manzoor Shahid"/>
            <person name="Zubair Saima"/>
        </authorList>
    </citation>
    <scope>NUCLEOTIDE SEQUENCE [LARGE SCALE GENOMIC DNA]</scope>
    <source>
        <strain evidence="3">Sp3</strain>
    </source>
</reference>
<dbReference type="PANTHER" id="PTHR32329">
    <property type="entry name" value="BIFUNCTIONAL PROTEIN [INCLUDES 2-HYDROXYACYL-COA DEHYDRATASE (N-TER) AND ITS ACTIVATOR DOMAIN (C_TERM)-RELATED"/>
    <property type="match status" value="1"/>
</dbReference>
<dbReference type="InterPro" id="IPR010327">
    <property type="entry name" value="FldB/FldC_alpha/beta"/>
</dbReference>
<evidence type="ECO:0000313" key="3">
    <source>
        <dbReference type="Proteomes" id="UP000046155"/>
    </source>
</evidence>
<dbReference type="Pfam" id="PF09989">
    <property type="entry name" value="DUF2229"/>
    <property type="match status" value="1"/>
</dbReference>
<dbReference type="EMBL" id="CDRZ01000247">
    <property type="protein sequence ID" value="CEO89472.1"/>
    <property type="molecule type" value="Genomic_DNA"/>
</dbReference>
<proteinExistence type="predicted"/>
<dbReference type="InterPro" id="IPR051805">
    <property type="entry name" value="Dehydratase_Activator_Redct"/>
</dbReference>
<organism evidence="2 3">
    <name type="scientific">Syntrophaceticus schinkii</name>
    <dbReference type="NCBI Taxonomy" id="499207"/>
    <lineage>
        <taxon>Bacteria</taxon>
        <taxon>Bacillati</taxon>
        <taxon>Bacillota</taxon>
        <taxon>Clostridia</taxon>
        <taxon>Thermoanaerobacterales</taxon>
        <taxon>Thermoanaerobacterales Family III. Incertae Sedis</taxon>
        <taxon>Syntrophaceticus</taxon>
    </lineage>
</organism>
<evidence type="ECO:0000313" key="2">
    <source>
        <dbReference type="EMBL" id="CEO89472.1"/>
    </source>
</evidence>